<dbReference type="HAMAP" id="MF_01930">
    <property type="entry name" value="PurN"/>
    <property type="match status" value="1"/>
</dbReference>
<evidence type="ECO:0000259" key="7">
    <source>
        <dbReference type="Pfam" id="PF00551"/>
    </source>
</evidence>
<comment type="pathway">
    <text evidence="1 6">Purine metabolism; IMP biosynthesis via de novo pathway; N(2)-formyl-N(1)-(5-phospho-D-ribosyl)glycinamide from N(1)-(5-phospho-D-ribosyl)glycinamide (10-formyl THF route): step 1/1.</text>
</comment>
<dbReference type="GO" id="GO:0004644">
    <property type="term" value="F:phosphoribosylglycinamide formyltransferase activity"/>
    <property type="evidence" value="ECO:0007669"/>
    <property type="project" value="UniProtKB-UniRule"/>
</dbReference>
<dbReference type="GO" id="GO:0005829">
    <property type="term" value="C:cytosol"/>
    <property type="evidence" value="ECO:0007669"/>
    <property type="project" value="TreeGrafter"/>
</dbReference>
<accession>A0A1W1ZUA5</accession>
<proteinExistence type="inferred from homology"/>
<evidence type="ECO:0000256" key="4">
    <source>
        <dbReference type="ARBA" id="ARBA00038440"/>
    </source>
</evidence>
<dbReference type="NCBIfam" id="TIGR00639">
    <property type="entry name" value="PurN"/>
    <property type="match status" value="1"/>
</dbReference>
<dbReference type="PIRSF" id="PIRSF036480">
    <property type="entry name" value="FormyFH4_hydr"/>
    <property type="match status" value="1"/>
</dbReference>
<dbReference type="InterPro" id="IPR036477">
    <property type="entry name" value="Formyl_transf_N_sf"/>
</dbReference>
<keyword evidence="9" id="KW-1185">Reference proteome</keyword>
<dbReference type="AlphaFoldDB" id="A0A1W1ZUA5"/>
<dbReference type="SUPFAM" id="SSF53328">
    <property type="entry name" value="Formyltransferase"/>
    <property type="match status" value="1"/>
</dbReference>
<feature type="site" description="Raises pKa of active site His" evidence="6">
    <location>
        <position position="150"/>
    </location>
</feature>
<evidence type="ECO:0000256" key="6">
    <source>
        <dbReference type="HAMAP-Rule" id="MF_01930"/>
    </source>
</evidence>
<dbReference type="PANTHER" id="PTHR43369">
    <property type="entry name" value="PHOSPHORIBOSYLGLYCINAMIDE FORMYLTRANSFERASE"/>
    <property type="match status" value="1"/>
</dbReference>
<protein>
    <recommendedName>
        <fullName evidence="6">Phosphoribosylglycinamide formyltransferase</fullName>
        <ecNumber evidence="6">2.1.2.2</ecNumber>
    </recommendedName>
    <alternativeName>
        <fullName evidence="6">5'-phosphoribosylglycinamide transformylase</fullName>
    </alternativeName>
    <alternativeName>
        <fullName evidence="6">GAR transformylase</fullName>
        <shortName evidence="6">GART</shortName>
    </alternativeName>
</protein>
<dbReference type="InterPro" id="IPR004607">
    <property type="entry name" value="GART"/>
</dbReference>
<dbReference type="EC" id="2.1.2.2" evidence="6"/>
<evidence type="ECO:0000256" key="3">
    <source>
        <dbReference type="ARBA" id="ARBA00022755"/>
    </source>
</evidence>
<evidence type="ECO:0000256" key="5">
    <source>
        <dbReference type="ARBA" id="ARBA00047664"/>
    </source>
</evidence>
<dbReference type="PANTHER" id="PTHR43369:SF2">
    <property type="entry name" value="PHOSPHORIBOSYLGLYCINAMIDE FORMYLTRANSFERASE"/>
    <property type="match status" value="1"/>
</dbReference>
<dbReference type="Proteomes" id="UP000192656">
    <property type="component" value="Unassembled WGS sequence"/>
</dbReference>
<dbReference type="CDD" id="cd08645">
    <property type="entry name" value="FMT_core_GART"/>
    <property type="match status" value="1"/>
</dbReference>
<evidence type="ECO:0000313" key="8">
    <source>
        <dbReference type="EMBL" id="SMC51936.1"/>
    </source>
</evidence>
<evidence type="ECO:0000256" key="2">
    <source>
        <dbReference type="ARBA" id="ARBA00022679"/>
    </source>
</evidence>
<comment type="function">
    <text evidence="6">Catalyzes the transfer of a formyl group from 10-formyltetrahydrofolate to 5-phospho-ribosyl-glycinamide (GAR), producing 5-phospho-ribosyl-N-formylglycinamide (FGAR) and tetrahydrofolate.</text>
</comment>
<dbReference type="UniPathway" id="UPA00074">
    <property type="reaction ID" value="UER00126"/>
</dbReference>
<dbReference type="InterPro" id="IPR002376">
    <property type="entry name" value="Formyl_transf_N"/>
</dbReference>
<keyword evidence="3 6" id="KW-0658">Purine biosynthesis</keyword>
<dbReference type="STRING" id="937218.SAMN06297251_103135"/>
<feature type="binding site" evidence="6">
    <location>
        <position position="70"/>
    </location>
    <ligand>
        <name>(6R)-10-formyltetrahydrofolate</name>
        <dbReference type="ChEBI" id="CHEBI:195366"/>
    </ligand>
</feature>
<gene>
    <name evidence="6" type="primary">purN</name>
    <name evidence="8" type="ORF">SAMN06297251_103135</name>
</gene>
<feature type="binding site" evidence="6">
    <location>
        <begin position="95"/>
        <end position="98"/>
    </location>
    <ligand>
        <name>(6R)-10-formyltetrahydrofolate</name>
        <dbReference type="ChEBI" id="CHEBI:195366"/>
    </ligand>
</feature>
<dbReference type="EMBL" id="FWXR01000003">
    <property type="protein sequence ID" value="SMC51936.1"/>
    <property type="molecule type" value="Genomic_DNA"/>
</dbReference>
<feature type="active site" description="Proton donor" evidence="6">
    <location>
        <position position="114"/>
    </location>
</feature>
<dbReference type="Gene3D" id="3.40.50.170">
    <property type="entry name" value="Formyl transferase, N-terminal domain"/>
    <property type="match status" value="1"/>
</dbReference>
<feature type="domain" description="Formyl transferase N-terminal" evidence="7">
    <location>
        <begin position="7"/>
        <end position="187"/>
    </location>
</feature>
<dbReference type="GO" id="GO:0006189">
    <property type="term" value="P:'de novo' IMP biosynthetic process"/>
    <property type="evidence" value="ECO:0007669"/>
    <property type="project" value="UniProtKB-UniRule"/>
</dbReference>
<name>A0A1W1ZUA5_9HYPH</name>
<evidence type="ECO:0000313" key="9">
    <source>
        <dbReference type="Proteomes" id="UP000192656"/>
    </source>
</evidence>
<feature type="binding site" evidence="6">
    <location>
        <begin position="17"/>
        <end position="19"/>
    </location>
    <ligand>
        <name>N(1)-(5-phospho-beta-D-ribosyl)glycinamide</name>
        <dbReference type="ChEBI" id="CHEBI:143788"/>
    </ligand>
</feature>
<feature type="binding site" evidence="6">
    <location>
        <position position="112"/>
    </location>
    <ligand>
        <name>(6R)-10-formyltetrahydrofolate</name>
        <dbReference type="ChEBI" id="CHEBI:195366"/>
    </ligand>
</feature>
<dbReference type="RefSeq" id="WP_084408963.1">
    <property type="nucleotide sequence ID" value="NZ_FWXR01000003.1"/>
</dbReference>
<dbReference type="InterPro" id="IPR001555">
    <property type="entry name" value="GART_AS"/>
</dbReference>
<comment type="catalytic activity">
    <reaction evidence="5 6">
        <text>N(1)-(5-phospho-beta-D-ribosyl)glycinamide + (6R)-10-formyltetrahydrofolate = N(2)-formyl-N(1)-(5-phospho-beta-D-ribosyl)glycinamide + (6S)-5,6,7,8-tetrahydrofolate + H(+)</text>
        <dbReference type="Rhea" id="RHEA:15053"/>
        <dbReference type="ChEBI" id="CHEBI:15378"/>
        <dbReference type="ChEBI" id="CHEBI:57453"/>
        <dbReference type="ChEBI" id="CHEBI:143788"/>
        <dbReference type="ChEBI" id="CHEBI:147286"/>
        <dbReference type="ChEBI" id="CHEBI:195366"/>
        <dbReference type="EC" id="2.1.2.2"/>
    </reaction>
</comment>
<dbReference type="PROSITE" id="PS00373">
    <property type="entry name" value="GART"/>
    <property type="match status" value="1"/>
</dbReference>
<dbReference type="OrthoDB" id="9806170at2"/>
<reference evidence="8 9" key="1">
    <citation type="submission" date="2017-04" db="EMBL/GenBank/DDBJ databases">
        <authorList>
            <person name="Afonso C.L."/>
            <person name="Miller P.J."/>
            <person name="Scott M.A."/>
            <person name="Spackman E."/>
            <person name="Goraichik I."/>
            <person name="Dimitrov K.M."/>
            <person name="Suarez D.L."/>
            <person name="Swayne D.E."/>
        </authorList>
    </citation>
    <scope>NUCLEOTIDE SEQUENCE [LARGE SCALE GENOMIC DNA]</scope>
    <source>
        <strain evidence="8 9">CGMCC 1.10972</strain>
    </source>
</reference>
<comment type="similarity">
    <text evidence="4 6">Belongs to the GART family.</text>
</comment>
<organism evidence="8 9">
    <name type="scientific">Fulvimarina manganoxydans</name>
    <dbReference type="NCBI Taxonomy" id="937218"/>
    <lineage>
        <taxon>Bacteria</taxon>
        <taxon>Pseudomonadati</taxon>
        <taxon>Pseudomonadota</taxon>
        <taxon>Alphaproteobacteria</taxon>
        <taxon>Hyphomicrobiales</taxon>
        <taxon>Aurantimonadaceae</taxon>
        <taxon>Fulvimarina</taxon>
    </lineage>
</organism>
<sequence length="241" mass="26178">MSRKTTKRVAVLISGRGSNMSALIAAAMDPSYPGRIVGVLSNRPDAKGLETAERYDIPAVAVDHKAYASREAHEAAVLEALERLNPDIICLAGYMRLLSPEFVRRFEGRMINIHPSLLPLFPGLDTHARALAAGMKLHGCTVHFVTERMDEGPIIAQAAIAVEADDTPDRLAERLLRAEHRLYPHALRLVLNGSVRMVNGRAVTASQTAGSNEDDMVEGDEALSILISPDARRRPGAMRTG</sequence>
<evidence type="ECO:0000256" key="1">
    <source>
        <dbReference type="ARBA" id="ARBA00005054"/>
    </source>
</evidence>
<keyword evidence="2 6" id="KW-0808">Transferase</keyword>
<dbReference type="Pfam" id="PF00551">
    <property type="entry name" value="Formyl_trans_N"/>
    <property type="match status" value="1"/>
</dbReference>